<proteinExistence type="predicted"/>
<organism evidence="2 3">
    <name type="scientific">Candidatus Accumulibacter proximus</name>
    <dbReference type="NCBI Taxonomy" id="2954385"/>
    <lineage>
        <taxon>Bacteria</taxon>
        <taxon>Pseudomonadati</taxon>
        <taxon>Pseudomonadota</taxon>
        <taxon>Betaproteobacteria</taxon>
        <taxon>Candidatus Accumulibacter</taxon>
    </lineage>
</organism>
<sequence length="220" mass="24016">MPPEPLSDDVVRARSLARYCRRAASYDSTCGPTWPIRERAIASLQLQPGQVVLDVACGTGLSLPLLRAAVGEAGRVYGFDQSPQMLARATARVDAAGWQNVCLIETAAQALKLPEAVDALLFHYTHDILRSPAAVDRLLALARPGAMVAIAGIKYFPGWLAPLNPWVYFKNRAYNGSPGELASPWDRIAPRLTQWQWAPTQFGMGYLASGRVDDPSGRER</sequence>
<evidence type="ECO:0000313" key="2">
    <source>
        <dbReference type="EMBL" id="MBK7674681.1"/>
    </source>
</evidence>
<dbReference type="GO" id="GO:0008168">
    <property type="term" value="F:methyltransferase activity"/>
    <property type="evidence" value="ECO:0007669"/>
    <property type="project" value="UniProtKB-KW"/>
</dbReference>
<evidence type="ECO:0000313" key="3">
    <source>
        <dbReference type="Proteomes" id="UP000697998"/>
    </source>
</evidence>
<keyword evidence="2" id="KW-0489">Methyltransferase</keyword>
<dbReference type="Proteomes" id="UP000697998">
    <property type="component" value="Unassembled WGS sequence"/>
</dbReference>
<dbReference type="CDD" id="cd02440">
    <property type="entry name" value="AdoMet_MTases"/>
    <property type="match status" value="1"/>
</dbReference>
<accession>A0A935PYZ7</accession>
<gene>
    <name evidence="2" type="ORF">IPJ27_07850</name>
</gene>
<feature type="domain" description="Methyltransferase" evidence="1">
    <location>
        <begin position="52"/>
        <end position="144"/>
    </location>
</feature>
<dbReference type="SUPFAM" id="SSF53335">
    <property type="entry name" value="S-adenosyl-L-methionine-dependent methyltransferases"/>
    <property type="match status" value="1"/>
</dbReference>
<dbReference type="GO" id="GO:0032259">
    <property type="term" value="P:methylation"/>
    <property type="evidence" value="ECO:0007669"/>
    <property type="project" value="UniProtKB-KW"/>
</dbReference>
<dbReference type="InterPro" id="IPR041698">
    <property type="entry name" value="Methyltransf_25"/>
</dbReference>
<keyword evidence="2" id="KW-0808">Transferase</keyword>
<evidence type="ECO:0000259" key="1">
    <source>
        <dbReference type="Pfam" id="PF13649"/>
    </source>
</evidence>
<dbReference type="Pfam" id="PF13649">
    <property type="entry name" value="Methyltransf_25"/>
    <property type="match status" value="1"/>
</dbReference>
<reference evidence="2 3" key="1">
    <citation type="submission" date="2020-10" db="EMBL/GenBank/DDBJ databases">
        <title>Connecting structure to function with the recovery of over 1000 high-quality activated sludge metagenome-assembled genomes encoding full-length rRNA genes using long-read sequencing.</title>
        <authorList>
            <person name="Singleton C.M."/>
            <person name="Petriglieri F."/>
            <person name="Kristensen J.M."/>
            <person name="Kirkegaard R.H."/>
            <person name="Michaelsen T.Y."/>
            <person name="Andersen M.H."/>
            <person name="Karst S.M."/>
            <person name="Dueholm M.S."/>
            <person name="Nielsen P.H."/>
            <person name="Albertsen M."/>
        </authorList>
    </citation>
    <scope>NUCLEOTIDE SEQUENCE [LARGE SCALE GENOMIC DNA]</scope>
    <source>
        <strain evidence="2">EsbW_18-Q3-R4-48_BATAC.285</strain>
    </source>
</reference>
<dbReference type="InterPro" id="IPR029063">
    <property type="entry name" value="SAM-dependent_MTases_sf"/>
</dbReference>
<name>A0A935PYZ7_9PROT</name>
<comment type="caution">
    <text evidence="2">The sequence shown here is derived from an EMBL/GenBank/DDBJ whole genome shotgun (WGS) entry which is preliminary data.</text>
</comment>
<dbReference type="EMBL" id="JADJMH010000005">
    <property type="protein sequence ID" value="MBK7674681.1"/>
    <property type="molecule type" value="Genomic_DNA"/>
</dbReference>
<protein>
    <submittedName>
        <fullName evidence="2">Methyltransferase domain-containing protein</fullName>
    </submittedName>
</protein>
<dbReference type="Gene3D" id="3.40.50.150">
    <property type="entry name" value="Vaccinia Virus protein VP39"/>
    <property type="match status" value="1"/>
</dbReference>
<dbReference type="AlphaFoldDB" id="A0A935PYZ7"/>